<accession>A0AAD7H3K8</accession>
<dbReference type="EMBL" id="JARKIB010000394">
    <property type="protein sequence ID" value="KAJ7711506.1"/>
    <property type="molecule type" value="Genomic_DNA"/>
</dbReference>
<comment type="caution">
    <text evidence="1">The sequence shown here is derived from an EMBL/GenBank/DDBJ whole genome shotgun (WGS) entry which is preliminary data.</text>
</comment>
<sequence>MPASALENNNTIDDLFDARRGRSADRWIFKALAHGKPIRPRVRVNFQADFTHLPKNADLQICVGIGFGIRGPFPHFVVNSDLNRELIRPVVVSDFFRALAAYQNHLLKQMAPRVHAYSRFQLDTLQDCLAVLPAFPGSAFSTAQFTFGNSHLYSRRNVRDIVHGFRVITVLGNFTICYCILPDDNIAIRCFPGSTVLIAGSVKHYFFTKVEAKQTRFLFEQFFDACVQRWIDRGFRSDADYEANATDAEIIEVETKLANRIPFAMKLFSRLHEIHV</sequence>
<name>A0AAD7H3K8_9AGAR</name>
<gene>
    <name evidence="1" type="ORF">B0H16DRAFT_1745119</name>
</gene>
<dbReference type="AlphaFoldDB" id="A0AAD7H3K8"/>
<reference evidence="1" key="1">
    <citation type="submission" date="2023-03" db="EMBL/GenBank/DDBJ databases">
        <title>Massive genome expansion in bonnet fungi (Mycena s.s.) driven by repeated elements and novel gene families across ecological guilds.</title>
        <authorList>
            <consortium name="Lawrence Berkeley National Laboratory"/>
            <person name="Harder C.B."/>
            <person name="Miyauchi S."/>
            <person name="Viragh M."/>
            <person name="Kuo A."/>
            <person name="Thoen E."/>
            <person name="Andreopoulos B."/>
            <person name="Lu D."/>
            <person name="Skrede I."/>
            <person name="Drula E."/>
            <person name="Henrissat B."/>
            <person name="Morin E."/>
            <person name="Kohler A."/>
            <person name="Barry K."/>
            <person name="LaButti K."/>
            <person name="Morin E."/>
            <person name="Salamov A."/>
            <person name="Lipzen A."/>
            <person name="Mereny Z."/>
            <person name="Hegedus B."/>
            <person name="Baldrian P."/>
            <person name="Stursova M."/>
            <person name="Weitz H."/>
            <person name="Taylor A."/>
            <person name="Grigoriev I.V."/>
            <person name="Nagy L.G."/>
            <person name="Martin F."/>
            <person name="Kauserud H."/>
        </authorList>
    </citation>
    <scope>NUCLEOTIDE SEQUENCE</scope>
    <source>
        <strain evidence="1">CBHHK182m</strain>
    </source>
</reference>
<organism evidence="1 2">
    <name type="scientific">Mycena metata</name>
    <dbReference type="NCBI Taxonomy" id="1033252"/>
    <lineage>
        <taxon>Eukaryota</taxon>
        <taxon>Fungi</taxon>
        <taxon>Dikarya</taxon>
        <taxon>Basidiomycota</taxon>
        <taxon>Agaricomycotina</taxon>
        <taxon>Agaricomycetes</taxon>
        <taxon>Agaricomycetidae</taxon>
        <taxon>Agaricales</taxon>
        <taxon>Marasmiineae</taxon>
        <taxon>Mycenaceae</taxon>
        <taxon>Mycena</taxon>
    </lineage>
</organism>
<evidence type="ECO:0000313" key="2">
    <source>
        <dbReference type="Proteomes" id="UP001215598"/>
    </source>
</evidence>
<keyword evidence="2" id="KW-1185">Reference proteome</keyword>
<protein>
    <submittedName>
        <fullName evidence="1">Uncharacterized protein</fullName>
    </submittedName>
</protein>
<dbReference type="Proteomes" id="UP001215598">
    <property type="component" value="Unassembled WGS sequence"/>
</dbReference>
<evidence type="ECO:0000313" key="1">
    <source>
        <dbReference type="EMBL" id="KAJ7711506.1"/>
    </source>
</evidence>
<proteinExistence type="predicted"/>